<evidence type="ECO:0008006" key="3">
    <source>
        <dbReference type="Google" id="ProtNLM"/>
    </source>
</evidence>
<evidence type="ECO:0000313" key="1">
    <source>
        <dbReference type="EMBL" id="BBX68109.1"/>
    </source>
</evidence>
<dbReference type="InterPro" id="IPR023214">
    <property type="entry name" value="HAD_sf"/>
</dbReference>
<dbReference type="KEGG" id="mpsc:MPSYJ_15700"/>
<accession>A0A7I7M9T1</accession>
<dbReference type="EMBL" id="AP022574">
    <property type="protein sequence ID" value="BBX68109.1"/>
    <property type="molecule type" value="Genomic_DNA"/>
</dbReference>
<reference evidence="1 2" key="1">
    <citation type="journal article" date="2019" name="Emerg. Microbes Infect.">
        <title>Comprehensive subspecies identification of 175 nontuberculous mycobacteria species based on 7547 genomic profiles.</title>
        <authorList>
            <person name="Matsumoto Y."/>
            <person name="Kinjo T."/>
            <person name="Motooka D."/>
            <person name="Nabeya D."/>
            <person name="Jung N."/>
            <person name="Uechi K."/>
            <person name="Horii T."/>
            <person name="Iida T."/>
            <person name="Fujita J."/>
            <person name="Nakamura S."/>
        </authorList>
    </citation>
    <scope>NUCLEOTIDE SEQUENCE [LARGE SCALE GENOMIC DNA]</scope>
    <source>
        <strain evidence="1 2">JCM 13323</strain>
    </source>
</reference>
<dbReference type="Proteomes" id="UP000466514">
    <property type="component" value="Chromosome"/>
</dbReference>
<organism evidence="1 2">
    <name type="scientific">Mycolicibacterium psychrotolerans</name>
    <dbReference type="NCBI Taxonomy" id="216929"/>
    <lineage>
        <taxon>Bacteria</taxon>
        <taxon>Bacillati</taxon>
        <taxon>Actinomycetota</taxon>
        <taxon>Actinomycetes</taxon>
        <taxon>Mycobacteriales</taxon>
        <taxon>Mycobacteriaceae</taxon>
        <taxon>Mycolicibacterium</taxon>
    </lineage>
</organism>
<keyword evidence="2" id="KW-1185">Reference proteome</keyword>
<dbReference type="Gene3D" id="3.40.50.1000">
    <property type="entry name" value="HAD superfamily/HAD-like"/>
    <property type="match status" value="1"/>
</dbReference>
<protein>
    <recommendedName>
        <fullName evidence="3">Trehalose-phosphatase</fullName>
    </recommendedName>
</protein>
<gene>
    <name evidence="1" type="ORF">MPSYJ_15700</name>
</gene>
<evidence type="ECO:0000313" key="2">
    <source>
        <dbReference type="Proteomes" id="UP000466514"/>
    </source>
</evidence>
<proteinExistence type="predicted"/>
<name>A0A7I7M9T1_9MYCO</name>
<dbReference type="AlphaFoldDB" id="A0A7I7M9T1"/>
<sequence>MLPQELISALEAAARVPRLLVASDFDGTLSPIVNNPADARPLPDAGRALVALAARHDGQGGAGVRGDLHRQG</sequence>